<dbReference type="GO" id="GO:0006824">
    <property type="term" value="P:cobalt ion transport"/>
    <property type="evidence" value="ECO:0007669"/>
    <property type="project" value="UniProtKB-KW"/>
</dbReference>
<evidence type="ECO:0000313" key="3">
    <source>
        <dbReference type="Proteomes" id="UP000296201"/>
    </source>
</evidence>
<gene>
    <name evidence="2" type="ORF">GHNINEIG_02165</name>
</gene>
<feature type="transmembrane region" description="Helical" evidence="1">
    <location>
        <begin position="71"/>
        <end position="92"/>
    </location>
</feature>
<dbReference type="PANTHER" id="PTHR40659">
    <property type="entry name" value="NICKEL/COBALT EFFLUX SYSTEM RCNA"/>
    <property type="match status" value="1"/>
</dbReference>
<dbReference type="GO" id="GO:0015099">
    <property type="term" value="F:nickel cation transmembrane transporter activity"/>
    <property type="evidence" value="ECO:0007669"/>
    <property type="project" value="TreeGrafter"/>
</dbReference>
<evidence type="ECO:0000313" key="2">
    <source>
        <dbReference type="EMBL" id="QBZ84090.1"/>
    </source>
</evidence>
<dbReference type="GO" id="GO:0046583">
    <property type="term" value="F:monoatomic cation efflux transmembrane transporter activity"/>
    <property type="evidence" value="ECO:0007669"/>
    <property type="project" value="TreeGrafter"/>
</dbReference>
<feature type="transmembrane region" description="Helical" evidence="1">
    <location>
        <begin position="40"/>
        <end position="59"/>
    </location>
</feature>
<evidence type="ECO:0000256" key="1">
    <source>
        <dbReference type="SAM" id="Phobius"/>
    </source>
</evidence>
<reference evidence="2 3" key="1">
    <citation type="submission" date="2018-08" db="EMBL/GenBank/DDBJ databases">
        <title>Horizontal acquisition of hydrogen conversion ability and other habitat adaptations in Hydrogenovibrio crunogenus strains.</title>
        <authorList>
            <person name="Gonnella G."/>
            <person name="Adam N."/>
            <person name="Perner M."/>
        </authorList>
    </citation>
    <scope>NUCLEOTIDE SEQUENCE [LARGE SCALE GENOMIC DNA]</scope>
    <source>
        <strain evidence="2 3">SP-41</strain>
    </source>
</reference>
<dbReference type="GO" id="GO:0010045">
    <property type="term" value="P:response to nickel cation"/>
    <property type="evidence" value="ECO:0007669"/>
    <property type="project" value="TreeGrafter"/>
</dbReference>
<accession>A0A4P7P1N3</accession>
<keyword evidence="1" id="KW-0812">Transmembrane</keyword>
<organism evidence="2 3">
    <name type="scientific">Hydrogenovibrio crunogenus</name>
    <dbReference type="NCBI Taxonomy" id="39765"/>
    <lineage>
        <taxon>Bacteria</taxon>
        <taxon>Pseudomonadati</taxon>
        <taxon>Pseudomonadota</taxon>
        <taxon>Gammaproteobacteria</taxon>
        <taxon>Thiotrichales</taxon>
        <taxon>Piscirickettsiaceae</taxon>
        <taxon>Hydrogenovibrio</taxon>
    </lineage>
</organism>
<protein>
    <submittedName>
        <fullName evidence="2">Urease accessory protein UreH</fullName>
    </submittedName>
</protein>
<dbReference type="PANTHER" id="PTHR40659:SF1">
    <property type="entry name" value="NICKEL_COBALT EFFLUX SYSTEM RCNA"/>
    <property type="match status" value="1"/>
</dbReference>
<dbReference type="EMBL" id="CP032096">
    <property type="protein sequence ID" value="QBZ84090.1"/>
    <property type="molecule type" value="Genomic_DNA"/>
</dbReference>
<name>A0A4P7P1N3_9GAMM</name>
<dbReference type="Proteomes" id="UP000296201">
    <property type="component" value="Chromosome"/>
</dbReference>
<dbReference type="GO" id="GO:0032025">
    <property type="term" value="P:response to cobalt ion"/>
    <property type="evidence" value="ECO:0007669"/>
    <property type="project" value="TreeGrafter"/>
</dbReference>
<proteinExistence type="predicted"/>
<feature type="transmembrane region" description="Helical" evidence="1">
    <location>
        <begin position="193"/>
        <end position="211"/>
    </location>
</feature>
<keyword evidence="1" id="KW-1133">Transmembrane helix</keyword>
<dbReference type="AlphaFoldDB" id="A0A4P7P1N3"/>
<feature type="transmembrane region" description="Helical" evidence="1">
    <location>
        <begin position="127"/>
        <end position="149"/>
    </location>
</feature>
<sequence>MELSLLIIFWYGVLHAMGPDHLTAIADFSIGKNIKKTMTVTLLFAVGHGVTLFLFAKLLQNVPGLQAYTDYGDIISASVIVMMGVYLLYMALSNRILLNKHTHDGKEHIHITFSRSHQHRWSEMMPALSLGVLMGIGGVRGMLITLGLVSHQEVTLSMVALFALGVMLVFISFGGVILLLNRYWLNSLTNVRRVFGGLGVGSIMVGTQMLWF</sequence>
<feature type="transmembrane region" description="Helical" evidence="1">
    <location>
        <begin position="6"/>
        <end position="28"/>
    </location>
</feature>
<feature type="transmembrane region" description="Helical" evidence="1">
    <location>
        <begin position="155"/>
        <end position="181"/>
    </location>
</feature>
<keyword evidence="3" id="KW-1185">Reference proteome</keyword>
<dbReference type="InterPro" id="IPR051224">
    <property type="entry name" value="NiCoT_RcnA"/>
</dbReference>
<dbReference type="OrthoDB" id="5333961at2"/>
<dbReference type="GO" id="GO:0005886">
    <property type="term" value="C:plasma membrane"/>
    <property type="evidence" value="ECO:0007669"/>
    <property type="project" value="UniProtKB-SubCell"/>
</dbReference>
<keyword evidence="1" id="KW-0472">Membrane</keyword>